<proteinExistence type="predicted"/>
<protein>
    <submittedName>
        <fullName evidence="1">Uncharacterized protein</fullName>
    </submittedName>
</protein>
<dbReference type="EMBL" id="CM047941">
    <property type="protein sequence ID" value="KAI9902528.1"/>
    <property type="molecule type" value="Genomic_DNA"/>
</dbReference>
<evidence type="ECO:0000313" key="2">
    <source>
        <dbReference type="Proteomes" id="UP001163324"/>
    </source>
</evidence>
<accession>A0ACC0VAN5</accession>
<gene>
    <name evidence="1" type="ORF">N3K66_001880</name>
</gene>
<evidence type="ECO:0000313" key="1">
    <source>
        <dbReference type="EMBL" id="KAI9902528.1"/>
    </source>
</evidence>
<keyword evidence="2" id="KW-1185">Reference proteome</keyword>
<comment type="caution">
    <text evidence="1">The sequence shown here is derived from an EMBL/GenBank/DDBJ whole genome shotgun (WGS) entry which is preliminary data.</text>
</comment>
<name>A0ACC0VAN5_9HYPO</name>
<sequence length="277" mass="30358">MAVLKATPSGYFLWDYIPSRPAAICFAALFFAGTVAISWQSIRTRTKFAIPFIIGGMFEVGGYAARAASQDMTDQLAPYIAQYMLILVAPGLFAASVYMILGRVILSVQGEAHSPVAPRGLTRTFVWGDVLSFLTQVAGGSLQSMKKVDPKIGERVVLGGLVLQILVFAGFAAVALVWHRRMRREPTAASASAAGRWESVMLMLYGVGSLVMVRCVFRVLEYGMGRDAYLLRNEWTMFVFDSALMVVAVGVFAWWYPGRLPEPKKGIYEQMEGGGEV</sequence>
<reference evidence="1" key="1">
    <citation type="submission" date="2022-10" db="EMBL/GenBank/DDBJ databases">
        <title>Complete Genome of Trichothecium roseum strain YXFP-22015, a Plant Pathogen Isolated from Citrus.</title>
        <authorList>
            <person name="Wang Y."/>
            <person name="Zhu L."/>
        </authorList>
    </citation>
    <scope>NUCLEOTIDE SEQUENCE</scope>
    <source>
        <strain evidence="1">YXFP-22015</strain>
    </source>
</reference>
<organism evidence="1 2">
    <name type="scientific">Trichothecium roseum</name>
    <dbReference type="NCBI Taxonomy" id="47278"/>
    <lineage>
        <taxon>Eukaryota</taxon>
        <taxon>Fungi</taxon>
        <taxon>Dikarya</taxon>
        <taxon>Ascomycota</taxon>
        <taxon>Pezizomycotina</taxon>
        <taxon>Sordariomycetes</taxon>
        <taxon>Hypocreomycetidae</taxon>
        <taxon>Hypocreales</taxon>
        <taxon>Hypocreales incertae sedis</taxon>
        <taxon>Trichothecium</taxon>
    </lineage>
</organism>
<dbReference type="Proteomes" id="UP001163324">
    <property type="component" value="Chromosome 2"/>
</dbReference>